<dbReference type="AlphaFoldDB" id="A0AAD3CV93"/>
<keyword evidence="4" id="KW-0539">Nucleus</keyword>
<reference evidence="5 6" key="1">
    <citation type="journal article" date="2021" name="Sci. Rep.">
        <title>The genome of the diatom Chaetoceros tenuissimus carries an ancient integrated fragment of an extant virus.</title>
        <authorList>
            <person name="Hongo Y."/>
            <person name="Kimura K."/>
            <person name="Takaki Y."/>
            <person name="Yoshida Y."/>
            <person name="Baba S."/>
            <person name="Kobayashi G."/>
            <person name="Nagasaki K."/>
            <person name="Hano T."/>
            <person name="Tomaru Y."/>
        </authorList>
    </citation>
    <scope>NUCLEOTIDE SEQUENCE [LARGE SCALE GENOMIC DNA]</scope>
    <source>
        <strain evidence="5 6">NIES-3715</strain>
    </source>
</reference>
<sequence length="166" mass="19274">MVKHGKNKKRRAGRVGKVKLPNRTYQFFKPPQYTDEIIAKHWNPRLSAKENFKRIGLSSGAGLNSTTKESASNPSKAIELFDIPDSDKMNPSQKMLPVSTENQKYMVPLLEKYGNDYKKMSRDMKMNPMQHTETQLRKIGSRFLLLEEKQLRVEVPEKVKELMQCF</sequence>
<dbReference type="Pfam" id="PF09420">
    <property type="entry name" value="Nop16"/>
    <property type="match status" value="2"/>
</dbReference>
<evidence type="ECO:0000256" key="2">
    <source>
        <dbReference type="ARBA" id="ARBA00008479"/>
    </source>
</evidence>
<protein>
    <recommendedName>
        <fullName evidence="3">Nucleolar protein 16</fullName>
    </recommendedName>
</protein>
<keyword evidence="6" id="KW-1185">Reference proteome</keyword>
<comment type="subcellular location">
    <subcellularLocation>
        <location evidence="1">Nucleus</location>
        <location evidence="1">Nucleolus</location>
    </subcellularLocation>
</comment>
<name>A0AAD3CV93_9STRA</name>
<dbReference type="Proteomes" id="UP001054902">
    <property type="component" value="Unassembled WGS sequence"/>
</dbReference>
<dbReference type="InterPro" id="IPR019002">
    <property type="entry name" value="Ribosome_biogenesis_Nop16"/>
</dbReference>
<evidence type="ECO:0000256" key="4">
    <source>
        <dbReference type="ARBA" id="ARBA00023242"/>
    </source>
</evidence>
<dbReference type="PANTHER" id="PTHR13243:SF1">
    <property type="entry name" value="NUCLEOLAR PROTEIN 16"/>
    <property type="match status" value="1"/>
</dbReference>
<dbReference type="GO" id="GO:0005730">
    <property type="term" value="C:nucleolus"/>
    <property type="evidence" value="ECO:0007669"/>
    <property type="project" value="UniProtKB-SubCell"/>
</dbReference>
<evidence type="ECO:0000256" key="1">
    <source>
        <dbReference type="ARBA" id="ARBA00004604"/>
    </source>
</evidence>
<comment type="caution">
    <text evidence="5">The sequence shown here is derived from an EMBL/GenBank/DDBJ whole genome shotgun (WGS) entry which is preliminary data.</text>
</comment>
<dbReference type="EMBL" id="BLLK01000045">
    <property type="protein sequence ID" value="GFH51209.1"/>
    <property type="molecule type" value="Genomic_DNA"/>
</dbReference>
<evidence type="ECO:0000313" key="5">
    <source>
        <dbReference type="EMBL" id="GFH51209.1"/>
    </source>
</evidence>
<accession>A0AAD3CV93</accession>
<gene>
    <name evidence="5" type="ORF">CTEN210_07685</name>
</gene>
<evidence type="ECO:0000256" key="3">
    <source>
        <dbReference type="ARBA" id="ARBA00015522"/>
    </source>
</evidence>
<dbReference type="GO" id="GO:0042273">
    <property type="term" value="P:ribosomal large subunit biogenesis"/>
    <property type="evidence" value="ECO:0007669"/>
    <property type="project" value="TreeGrafter"/>
</dbReference>
<dbReference type="PANTHER" id="PTHR13243">
    <property type="entry name" value="HSPC111 PROTEIN-RELATED"/>
    <property type="match status" value="1"/>
</dbReference>
<organism evidence="5 6">
    <name type="scientific">Chaetoceros tenuissimus</name>
    <dbReference type="NCBI Taxonomy" id="426638"/>
    <lineage>
        <taxon>Eukaryota</taxon>
        <taxon>Sar</taxon>
        <taxon>Stramenopiles</taxon>
        <taxon>Ochrophyta</taxon>
        <taxon>Bacillariophyta</taxon>
        <taxon>Coscinodiscophyceae</taxon>
        <taxon>Chaetocerotophycidae</taxon>
        <taxon>Chaetocerotales</taxon>
        <taxon>Chaetocerotaceae</taxon>
        <taxon>Chaetoceros</taxon>
    </lineage>
</organism>
<comment type="similarity">
    <text evidence="2">Belongs to the NOP16 family.</text>
</comment>
<proteinExistence type="inferred from homology"/>
<evidence type="ECO:0000313" key="6">
    <source>
        <dbReference type="Proteomes" id="UP001054902"/>
    </source>
</evidence>